<evidence type="ECO:0000313" key="3">
    <source>
        <dbReference type="Proteomes" id="UP000192602"/>
    </source>
</evidence>
<gene>
    <name evidence="2" type="ORF">SAMN05660197_0454</name>
</gene>
<keyword evidence="3" id="KW-1185">Reference proteome</keyword>
<feature type="transmembrane region" description="Helical" evidence="1">
    <location>
        <begin position="73"/>
        <end position="92"/>
    </location>
</feature>
<dbReference type="InterPro" id="IPR052712">
    <property type="entry name" value="Acid_resist_chaperone_HdeD"/>
</dbReference>
<dbReference type="PANTHER" id="PTHR34989:SF1">
    <property type="entry name" value="PROTEIN HDED"/>
    <property type="match status" value="1"/>
</dbReference>
<keyword evidence="1" id="KW-0812">Transmembrane</keyword>
<name>A0A1W1WRQ6_9BACT</name>
<keyword evidence="1" id="KW-1133">Transmembrane helix</keyword>
<dbReference type="STRING" id="1069081.SAMN05660197_0454"/>
<evidence type="ECO:0000256" key="1">
    <source>
        <dbReference type="SAM" id="Phobius"/>
    </source>
</evidence>
<accession>A0A1W1WRQ6</accession>
<sequence length="193" mass="21526">MVGYNNLLQDKELLKKFEKHSKIAGVIFLLLGLVGIFYPVIMSLTAAYFVAFLFIFSGLTFGYHTWQTDKKDWLGWLKAFIYLLTGILVTIFPVPGVAALGIILAIYFFMDGFASFALSSQMKGQKYNWLIILNGILSIILGVIFLVYWPFGSLVLVGLFVGISMFFDGIVLLSMSSVVKKLEDEDSSNDSNA</sequence>
<feature type="transmembrane region" description="Helical" evidence="1">
    <location>
        <begin position="21"/>
        <end position="41"/>
    </location>
</feature>
<dbReference type="Proteomes" id="UP000192602">
    <property type="component" value="Unassembled WGS sequence"/>
</dbReference>
<dbReference type="OrthoDB" id="5295041at2"/>
<evidence type="ECO:0000313" key="2">
    <source>
        <dbReference type="EMBL" id="SMC08690.1"/>
    </source>
</evidence>
<feature type="transmembrane region" description="Helical" evidence="1">
    <location>
        <begin position="155"/>
        <end position="173"/>
    </location>
</feature>
<dbReference type="PANTHER" id="PTHR34989">
    <property type="entry name" value="PROTEIN HDED"/>
    <property type="match status" value="1"/>
</dbReference>
<proteinExistence type="predicted"/>
<dbReference type="Pfam" id="PF03729">
    <property type="entry name" value="DUF308"/>
    <property type="match status" value="1"/>
</dbReference>
<feature type="transmembrane region" description="Helical" evidence="1">
    <location>
        <begin position="98"/>
        <end position="118"/>
    </location>
</feature>
<reference evidence="3" key="1">
    <citation type="submission" date="2017-04" db="EMBL/GenBank/DDBJ databases">
        <authorList>
            <person name="Varghese N."/>
            <person name="Submissions S."/>
        </authorList>
    </citation>
    <scope>NUCLEOTIDE SEQUENCE [LARGE SCALE GENOMIC DNA]</scope>
    <source>
        <strain evidence="3">DSM 16512</strain>
    </source>
</reference>
<dbReference type="RefSeq" id="WP_084274959.1">
    <property type="nucleotide sequence ID" value="NZ_AP026671.1"/>
</dbReference>
<dbReference type="InterPro" id="IPR005325">
    <property type="entry name" value="DUF308_memb"/>
</dbReference>
<dbReference type="EMBL" id="FWWZ01000001">
    <property type="protein sequence ID" value="SMC08690.1"/>
    <property type="molecule type" value="Genomic_DNA"/>
</dbReference>
<protein>
    <submittedName>
        <fullName evidence="2">Uncharacterized membrane protein HdeD, DUF308 family</fullName>
    </submittedName>
</protein>
<feature type="transmembrane region" description="Helical" evidence="1">
    <location>
        <begin position="47"/>
        <end position="66"/>
    </location>
</feature>
<dbReference type="GO" id="GO:0005886">
    <property type="term" value="C:plasma membrane"/>
    <property type="evidence" value="ECO:0007669"/>
    <property type="project" value="TreeGrafter"/>
</dbReference>
<feature type="transmembrane region" description="Helical" evidence="1">
    <location>
        <begin position="130"/>
        <end position="149"/>
    </location>
</feature>
<dbReference type="AlphaFoldDB" id="A0A1W1WRQ6"/>
<organism evidence="2 3">
    <name type="scientific">Nitratiruptor tergarcus DSM 16512</name>
    <dbReference type="NCBI Taxonomy" id="1069081"/>
    <lineage>
        <taxon>Bacteria</taxon>
        <taxon>Pseudomonadati</taxon>
        <taxon>Campylobacterota</taxon>
        <taxon>Epsilonproteobacteria</taxon>
        <taxon>Nautiliales</taxon>
        <taxon>Nitratiruptoraceae</taxon>
        <taxon>Nitratiruptor</taxon>
    </lineage>
</organism>
<keyword evidence="1" id="KW-0472">Membrane</keyword>